<dbReference type="Gene3D" id="6.10.140.1230">
    <property type="match status" value="1"/>
</dbReference>
<sequence length="201" mass="22548">MGSKLDDALFNLKFNTKQMERFASKAEKEHVKEKAKVKKAIAQKNVEAAKIYAENAIRKRNEGLTYLRMAARLDAVASRVQTAVSMKSMVKGIEGVSKSLEKAMSSMNLGEVDKVMQKFERQFEDLDVQTSTLENTMSDATTLSAPTEQVDDLIKQVAEESGLEMMDQLSDLSVAKDSVKVKDKEHAREDDLSRRLQALRN</sequence>
<dbReference type="Pfam" id="PF03357">
    <property type="entry name" value="Snf7"/>
    <property type="match status" value="1"/>
</dbReference>
<dbReference type="EMBL" id="NEDP02001767">
    <property type="protein sequence ID" value="OWF52549.1"/>
    <property type="molecule type" value="Genomic_DNA"/>
</dbReference>
<comment type="similarity">
    <text evidence="1">Belongs to the SNF7 family.</text>
</comment>
<dbReference type="GO" id="GO:0007034">
    <property type="term" value="P:vacuolar transport"/>
    <property type="evidence" value="ECO:0007669"/>
    <property type="project" value="InterPro"/>
</dbReference>
<proteinExistence type="inferred from homology"/>
<evidence type="ECO:0000256" key="1">
    <source>
        <dbReference type="ARBA" id="ARBA00006190"/>
    </source>
</evidence>
<evidence type="ECO:0000313" key="3">
    <source>
        <dbReference type="EMBL" id="OWF52549.1"/>
    </source>
</evidence>
<reference evidence="3 4" key="1">
    <citation type="journal article" date="2017" name="Nat. Ecol. Evol.">
        <title>Scallop genome provides insights into evolution of bilaterian karyotype and development.</title>
        <authorList>
            <person name="Wang S."/>
            <person name="Zhang J."/>
            <person name="Jiao W."/>
            <person name="Li J."/>
            <person name="Xun X."/>
            <person name="Sun Y."/>
            <person name="Guo X."/>
            <person name="Huan P."/>
            <person name="Dong B."/>
            <person name="Zhang L."/>
            <person name="Hu X."/>
            <person name="Sun X."/>
            <person name="Wang J."/>
            <person name="Zhao C."/>
            <person name="Wang Y."/>
            <person name="Wang D."/>
            <person name="Huang X."/>
            <person name="Wang R."/>
            <person name="Lv J."/>
            <person name="Li Y."/>
            <person name="Zhang Z."/>
            <person name="Liu B."/>
            <person name="Lu W."/>
            <person name="Hui Y."/>
            <person name="Liang J."/>
            <person name="Zhou Z."/>
            <person name="Hou R."/>
            <person name="Li X."/>
            <person name="Liu Y."/>
            <person name="Li H."/>
            <person name="Ning X."/>
            <person name="Lin Y."/>
            <person name="Zhao L."/>
            <person name="Xing Q."/>
            <person name="Dou J."/>
            <person name="Li Y."/>
            <person name="Mao J."/>
            <person name="Guo H."/>
            <person name="Dou H."/>
            <person name="Li T."/>
            <person name="Mu C."/>
            <person name="Jiang W."/>
            <person name="Fu Q."/>
            <person name="Fu X."/>
            <person name="Miao Y."/>
            <person name="Liu J."/>
            <person name="Yu Q."/>
            <person name="Li R."/>
            <person name="Liao H."/>
            <person name="Li X."/>
            <person name="Kong Y."/>
            <person name="Jiang Z."/>
            <person name="Chourrout D."/>
            <person name="Li R."/>
            <person name="Bao Z."/>
        </authorList>
    </citation>
    <scope>NUCLEOTIDE SEQUENCE [LARGE SCALE GENOMIC DNA]</scope>
    <source>
        <strain evidence="3 4">PY_sf001</strain>
    </source>
</reference>
<feature type="region of interest" description="Disordered" evidence="2">
    <location>
        <begin position="178"/>
        <end position="201"/>
    </location>
</feature>
<dbReference type="OrthoDB" id="10266568at2759"/>
<gene>
    <name evidence="3" type="ORF">KP79_PYT13740</name>
</gene>
<evidence type="ECO:0000256" key="2">
    <source>
        <dbReference type="SAM" id="MobiDB-lite"/>
    </source>
</evidence>
<dbReference type="Proteomes" id="UP000242188">
    <property type="component" value="Unassembled WGS sequence"/>
</dbReference>
<feature type="compositionally biased region" description="Basic and acidic residues" evidence="2">
    <location>
        <begin position="178"/>
        <end position="194"/>
    </location>
</feature>
<dbReference type="AlphaFoldDB" id="A0A210QUY3"/>
<dbReference type="InterPro" id="IPR005024">
    <property type="entry name" value="Snf7_fam"/>
</dbReference>
<comment type="caution">
    <text evidence="3">The sequence shown here is derived from an EMBL/GenBank/DDBJ whole genome shotgun (WGS) entry which is preliminary data.</text>
</comment>
<protein>
    <submittedName>
        <fullName evidence="3">Charged multivesicular body protein 1a</fullName>
    </submittedName>
</protein>
<dbReference type="PANTHER" id="PTHR10476">
    <property type="entry name" value="CHARGED MULTIVESICULAR BODY PROTEIN"/>
    <property type="match status" value="1"/>
</dbReference>
<keyword evidence="4" id="KW-1185">Reference proteome</keyword>
<evidence type="ECO:0000313" key="4">
    <source>
        <dbReference type="Proteomes" id="UP000242188"/>
    </source>
</evidence>
<organism evidence="3 4">
    <name type="scientific">Mizuhopecten yessoensis</name>
    <name type="common">Japanese scallop</name>
    <name type="synonym">Patinopecten yessoensis</name>
    <dbReference type="NCBI Taxonomy" id="6573"/>
    <lineage>
        <taxon>Eukaryota</taxon>
        <taxon>Metazoa</taxon>
        <taxon>Spiralia</taxon>
        <taxon>Lophotrochozoa</taxon>
        <taxon>Mollusca</taxon>
        <taxon>Bivalvia</taxon>
        <taxon>Autobranchia</taxon>
        <taxon>Pteriomorphia</taxon>
        <taxon>Pectinida</taxon>
        <taxon>Pectinoidea</taxon>
        <taxon>Pectinidae</taxon>
        <taxon>Mizuhopecten</taxon>
    </lineage>
</organism>
<accession>A0A210QUY3</accession>
<dbReference type="STRING" id="6573.A0A210QUY3"/>
<name>A0A210QUY3_MIZYE</name>